<keyword evidence="2" id="KW-0812">Transmembrane</keyword>
<feature type="transmembrane region" description="Helical" evidence="2">
    <location>
        <begin position="113"/>
        <end position="137"/>
    </location>
</feature>
<keyword evidence="4" id="KW-1185">Reference proteome</keyword>
<feature type="transmembrane region" description="Helical" evidence="2">
    <location>
        <begin position="36"/>
        <end position="60"/>
    </location>
</feature>
<evidence type="ECO:0000313" key="4">
    <source>
        <dbReference type="Proteomes" id="UP000799428"/>
    </source>
</evidence>
<keyword evidence="2" id="KW-0472">Membrane</keyword>
<feature type="transmembrane region" description="Helical" evidence="2">
    <location>
        <begin position="556"/>
        <end position="583"/>
    </location>
</feature>
<dbReference type="OrthoDB" id="3540210at2759"/>
<evidence type="ECO:0000256" key="2">
    <source>
        <dbReference type="SAM" id="Phobius"/>
    </source>
</evidence>
<evidence type="ECO:0000256" key="1">
    <source>
        <dbReference type="SAM" id="MobiDB-lite"/>
    </source>
</evidence>
<evidence type="ECO:0000313" key="3">
    <source>
        <dbReference type="EMBL" id="KAF2707919.1"/>
    </source>
</evidence>
<name>A0A6G1K4V4_9PLEO</name>
<keyword evidence="2" id="KW-1133">Transmembrane helix</keyword>
<reference evidence="3" key="1">
    <citation type="journal article" date="2020" name="Stud. Mycol.">
        <title>101 Dothideomycetes genomes: a test case for predicting lifestyles and emergence of pathogens.</title>
        <authorList>
            <person name="Haridas S."/>
            <person name="Albert R."/>
            <person name="Binder M."/>
            <person name="Bloem J."/>
            <person name="Labutti K."/>
            <person name="Salamov A."/>
            <person name="Andreopoulos B."/>
            <person name="Baker S."/>
            <person name="Barry K."/>
            <person name="Bills G."/>
            <person name="Bluhm B."/>
            <person name="Cannon C."/>
            <person name="Castanera R."/>
            <person name="Culley D."/>
            <person name="Daum C."/>
            <person name="Ezra D."/>
            <person name="Gonzalez J."/>
            <person name="Henrissat B."/>
            <person name="Kuo A."/>
            <person name="Liang C."/>
            <person name="Lipzen A."/>
            <person name="Lutzoni F."/>
            <person name="Magnuson J."/>
            <person name="Mondo S."/>
            <person name="Nolan M."/>
            <person name="Ohm R."/>
            <person name="Pangilinan J."/>
            <person name="Park H.-J."/>
            <person name="Ramirez L."/>
            <person name="Alfaro M."/>
            <person name="Sun H."/>
            <person name="Tritt A."/>
            <person name="Yoshinaga Y."/>
            <person name="Zwiers L.-H."/>
            <person name="Turgeon B."/>
            <person name="Goodwin S."/>
            <person name="Spatafora J."/>
            <person name="Crous P."/>
            <person name="Grigoriev I."/>
        </authorList>
    </citation>
    <scope>NUCLEOTIDE SEQUENCE</scope>
    <source>
        <strain evidence="3">CBS 279.74</strain>
    </source>
</reference>
<feature type="region of interest" description="Disordered" evidence="1">
    <location>
        <begin position="665"/>
        <end position="684"/>
    </location>
</feature>
<sequence>MSELDVSLVKRGLWTNVQQGPIMGKTITTDTTTGNLVVALLAILSTLGTGHLWHLLTFFIHQVRANGRPADALFRQQQALLRTLPTPGTVMVDTFKLWRAWKREARRPFSRSLLLIVVAMLFSASTIAASIFSSLVVDTSNLVVLVDSPNCLWNISNMINNDVIVGPALAIAAPYANKCYDTTDTNLTACQVFVRPNIRSTSMRVPCPFADGWCEGGDAISLDSGLIDASATFGLNLPKSSGVKYRKKSTCAVLPLGGNTQVVNMTDYPITIGRTGLPGEQALLLNYGFRIGLPGNATFMTSLSLSNITDEIKLMPPLVHYQSTSVDAVETFMPIPELAHNNSNLMISALSFNSALWLYDFDDPLFSAHQSVAINSTVSNFLREDIFKLADYPMKAIACLQQYQFCYVGTGGDDICTDLNDVLDQRAPEAFPGANKVQQKILDMLMATSYAFSIFTPGALEIDAVRDIRGILIPILMKSNERWIFELEQLQNKLWALLQVYVADLVIASLSQAVSTADISVGSNGVAEKKVVPDEEKILCGSQLMRKSGGIVNINVFGMSFIIAFSLLVAIIDIMLLKFLIFLSRFRRTLAPRIDRWVQDGVWQLQRRAYEGHGYRGWIDLDKDIPMSTSKPRLADWPDRLGGGRANMAGIWRSTTGGSMRSMRSASVRSSQGYGTSPEMAGWI</sequence>
<accession>A0A6G1K4V4</accession>
<protein>
    <submittedName>
        <fullName evidence="3">Uncharacterized protein</fullName>
    </submittedName>
</protein>
<organism evidence="3 4">
    <name type="scientific">Pleomassaria siparia CBS 279.74</name>
    <dbReference type="NCBI Taxonomy" id="1314801"/>
    <lineage>
        <taxon>Eukaryota</taxon>
        <taxon>Fungi</taxon>
        <taxon>Dikarya</taxon>
        <taxon>Ascomycota</taxon>
        <taxon>Pezizomycotina</taxon>
        <taxon>Dothideomycetes</taxon>
        <taxon>Pleosporomycetidae</taxon>
        <taxon>Pleosporales</taxon>
        <taxon>Pleomassariaceae</taxon>
        <taxon>Pleomassaria</taxon>
    </lineage>
</organism>
<gene>
    <name evidence="3" type="ORF">K504DRAFT_436031</name>
</gene>
<proteinExistence type="predicted"/>
<dbReference type="AlphaFoldDB" id="A0A6G1K4V4"/>
<dbReference type="Proteomes" id="UP000799428">
    <property type="component" value="Unassembled WGS sequence"/>
</dbReference>
<dbReference type="EMBL" id="MU005773">
    <property type="protein sequence ID" value="KAF2707919.1"/>
    <property type="molecule type" value="Genomic_DNA"/>
</dbReference>